<accession>I3U7U0</accession>
<evidence type="ECO:0000256" key="2">
    <source>
        <dbReference type="ARBA" id="ARBA00022630"/>
    </source>
</evidence>
<dbReference type="KEGG" id="aka:TKWG_02190"/>
<dbReference type="GO" id="GO:0010181">
    <property type="term" value="F:FMN binding"/>
    <property type="evidence" value="ECO:0007669"/>
    <property type="project" value="InterPro"/>
</dbReference>
<keyword evidence="3" id="KW-0288">FMN</keyword>
<evidence type="ECO:0000256" key="3">
    <source>
        <dbReference type="ARBA" id="ARBA00022643"/>
    </source>
</evidence>
<evidence type="ECO:0000313" key="7">
    <source>
        <dbReference type="Proteomes" id="UP000005267"/>
    </source>
</evidence>
<evidence type="ECO:0000313" key="6">
    <source>
        <dbReference type="EMBL" id="AFK61078.1"/>
    </source>
</evidence>
<comment type="similarity">
    <text evidence="4">Belongs to the flavoredoxin family.</text>
</comment>
<dbReference type="HOGENOM" id="CLU_059021_3_1_4"/>
<dbReference type="SMART" id="SM00903">
    <property type="entry name" value="Flavin_Reduct"/>
    <property type="match status" value="1"/>
</dbReference>
<reference evidence="7" key="2">
    <citation type="journal article" date="2013" name="PLoS ONE">
        <title>Genome implosion elicits host-confinement in Alcaligenaceae: evidence from the comparative genomics of Tetrathiobacter kashmirensis, a pathogen in the making.</title>
        <authorList>
            <person name="Ghosh W."/>
            <person name="Alam M."/>
            <person name="Roy C."/>
            <person name="Pyne P."/>
            <person name="George A."/>
            <person name="Chakraborty R."/>
            <person name="Majumder S."/>
            <person name="Agarwal A."/>
            <person name="Chakraborty S."/>
            <person name="Majumdar S."/>
            <person name="Gupta S.K."/>
        </authorList>
    </citation>
    <scope>NUCLEOTIDE SEQUENCE [LARGE SCALE GENOMIC DNA]</scope>
    <source>
        <strain evidence="7">WT001</strain>
    </source>
</reference>
<dbReference type="PANTHER" id="PTHR33798:SF5">
    <property type="entry name" value="FLAVIN REDUCTASE LIKE DOMAIN-CONTAINING PROTEIN"/>
    <property type="match status" value="1"/>
</dbReference>
<dbReference type="SUPFAM" id="SSF50475">
    <property type="entry name" value="FMN-binding split barrel"/>
    <property type="match status" value="1"/>
</dbReference>
<reference evidence="6 7" key="1">
    <citation type="journal article" date="2011" name="J. Bacteriol.">
        <title>Whole-genome shotgun sequencing of the sulfur-oxidizing chemoautotroph Tetrathiobacter kashmirensis.</title>
        <authorList>
            <person name="Ghosh W."/>
            <person name="George A."/>
            <person name="Agarwal A."/>
            <person name="Raj P."/>
            <person name="Alam M."/>
            <person name="Pyne P."/>
            <person name="Das Gupta S.K."/>
        </authorList>
    </citation>
    <scope>NUCLEOTIDE SEQUENCE [LARGE SCALE GENOMIC DNA]</scope>
    <source>
        <strain evidence="6 7">WT001</strain>
    </source>
</reference>
<organism evidence="6 7">
    <name type="scientific">Advenella kashmirensis (strain DSM 17095 / LMG 22695 / WT001)</name>
    <name type="common">Tetrathiobacter kashmirensis</name>
    <dbReference type="NCBI Taxonomy" id="1036672"/>
    <lineage>
        <taxon>Bacteria</taxon>
        <taxon>Pseudomonadati</taxon>
        <taxon>Pseudomonadota</taxon>
        <taxon>Betaproteobacteria</taxon>
        <taxon>Burkholderiales</taxon>
        <taxon>Alcaligenaceae</taxon>
    </lineage>
</organism>
<dbReference type="Gene3D" id="2.30.110.10">
    <property type="entry name" value="Electron Transport, Fmn-binding Protein, Chain A"/>
    <property type="match status" value="1"/>
</dbReference>
<sequence length="244" mass="27012">MFHLPLRIRHDAFILATFINVTLVLAKPMTLAHTETNMYFDMQALEGKNTYKLMGSVVLPRPIAWVVTQAEDGAYNAAPFSFFNVLSGDPPVVALGIGHHGDEKKDSLRNIERTGEFVINLVPASLMDAMNITATEYPFHVDELQEAGLATLPSEKVKPGRIAGSPVALECRLWKEIDVDSKRIILLARVEGLHVDDAAVIDADKCYIDGNKLDLVGRMHGAGWYSHTRDAFQLARIPYKKSVA</sequence>
<comment type="cofactor">
    <cofactor evidence="1">
        <name>FMN</name>
        <dbReference type="ChEBI" id="CHEBI:58210"/>
    </cofactor>
</comment>
<evidence type="ECO:0000256" key="4">
    <source>
        <dbReference type="ARBA" id="ARBA00038054"/>
    </source>
</evidence>
<dbReference type="InterPro" id="IPR002563">
    <property type="entry name" value="Flavin_Rdtase-like_dom"/>
</dbReference>
<dbReference type="AlphaFoldDB" id="I3U7U0"/>
<gene>
    <name evidence="6" type="ordered locus">TKWG_02190</name>
</gene>
<dbReference type="PANTHER" id="PTHR33798">
    <property type="entry name" value="FLAVOPROTEIN OXYGENASE"/>
    <property type="match status" value="1"/>
</dbReference>
<keyword evidence="2" id="KW-0285">Flavoprotein</keyword>
<dbReference type="Pfam" id="PF01613">
    <property type="entry name" value="Flavin_Reduct"/>
    <property type="match status" value="1"/>
</dbReference>
<keyword evidence="7" id="KW-1185">Reference proteome</keyword>
<name>I3U7U0_ADVKW</name>
<dbReference type="EMBL" id="CP003555">
    <property type="protein sequence ID" value="AFK61078.1"/>
    <property type="molecule type" value="Genomic_DNA"/>
</dbReference>
<dbReference type="Proteomes" id="UP000005267">
    <property type="component" value="Chromosome"/>
</dbReference>
<proteinExistence type="inferred from homology"/>
<dbReference type="GO" id="GO:0016646">
    <property type="term" value="F:oxidoreductase activity, acting on the CH-NH group of donors, NAD or NADP as acceptor"/>
    <property type="evidence" value="ECO:0007669"/>
    <property type="project" value="UniProtKB-ARBA"/>
</dbReference>
<dbReference type="STRING" id="1036672.TKWG_02190"/>
<feature type="domain" description="Flavin reductase like" evidence="5">
    <location>
        <begin position="56"/>
        <end position="209"/>
    </location>
</feature>
<dbReference type="InterPro" id="IPR012349">
    <property type="entry name" value="Split_barrel_FMN-bd"/>
</dbReference>
<protein>
    <recommendedName>
        <fullName evidence="5">Flavin reductase like domain-containing protein</fullName>
    </recommendedName>
</protein>
<evidence type="ECO:0000256" key="1">
    <source>
        <dbReference type="ARBA" id="ARBA00001917"/>
    </source>
</evidence>
<evidence type="ECO:0000259" key="5">
    <source>
        <dbReference type="SMART" id="SM00903"/>
    </source>
</evidence>